<dbReference type="EMBL" id="JAVFKD010000004">
    <property type="protein sequence ID" value="KAK5995868.1"/>
    <property type="molecule type" value="Genomic_DNA"/>
</dbReference>
<evidence type="ECO:0000313" key="1">
    <source>
        <dbReference type="EMBL" id="KAK5995868.1"/>
    </source>
</evidence>
<organism evidence="1 2">
    <name type="scientific">Cladobotryum mycophilum</name>
    <dbReference type="NCBI Taxonomy" id="491253"/>
    <lineage>
        <taxon>Eukaryota</taxon>
        <taxon>Fungi</taxon>
        <taxon>Dikarya</taxon>
        <taxon>Ascomycota</taxon>
        <taxon>Pezizomycotina</taxon>
        <taxon>Sordariomycetes</taxon>
        <taxon>Hypocreomycetidae</taxon>
        <taxon>Hypocreales</taxon>
        <taxon>Hypocreaceae</taxon>
        <taxon>Cladobotryum</taxon>
    </lineage>
</organism>
<accession>A0ABR0SUR7</accession>
<reference evidence="1 2" key="1">
    <citation type="submission" date="2024-01" db="EMBL/GenBank/DDBJ databases">
        <title>Complete genome of Cladobotryum mycophilum ATHUM6906.</title>
        <authorList>
            <person name="Christinaki A.C."/>
            <person name="Myridakis A.I."/>
            <person name="Kouvelis V.N."/>
        </authorList>
    </citation>
    <scope>NUCLEOTIDE SEQUENCE [LARGE SCALE GENOMIC DNA]</scope>
    <source>
        <strain evidence="1 2">ATHUM6906</strain>
    </source>
</reference>
<dbReference type="InterPro" id="IPR023213">
    <property type="entry name" value="CAT-like_dom_sf"/>
</dbReference>
<name>A0ABR0SUR7_9HYPO</name>
<gene>
    <name evidence="1" type="ORF">PT974_04286</name>
</gene>
<dbReference type="Proteomes" id="UP001338125">
    <property type="component" value="Unassembled WGS sequence"/>
</dbReference>
<dbReference type="Gene3D" id="3.30.559.10">
    <property type="entry name" value="Chloramphenicol acetyltransferase-like domain"/>
    <property type="match status" value="2"/>
</dbReference>
<keyword evidence="2" id="KW-1185">Reference proteome</keyword>
<comment type="caution">
    <text evidence="1">The sequence shown here is derived from an EMBL/GenBank/DDBJ whole genome shotgun (WGS) entry which is preliminary data.</text>
</comment>
<evidence type="ECO:0000313" key="2">
    <source>
        <dbReference type="Proteomes" id="UP001338125"/>
    </source>
</evidence>
<sequence length="494" mass="55691">MAPHKVSTDRVVPLLPYDTNLLLRPCMIRALLVFEAVLDPKLLHDKLWHIVAEREGWSRFGARLRKSSLTGLEYHIPARFSVGRPAINFNHITYRMKIREHPEACQLLPTLGPITKSYTAPGESFYVPKWAPKKISDYFECDLPLLGVNVISFQDATLIAVHLPHTITDGTGVSALLRAWTLALQNREDEIAAPLAIDVDPLDTLDEQIRSEPRKGWLPEWQSSLLSWTWTALGLLPRAWDPPIEFRTVVVPAREMRKLREMALQHLAAEQQQQQRRRRQPPVLSDGDILSAWWSQICVSHLPKNSWKRAALIHAVSFGPQLPSVNPACADRPVLSNMVEPFAMPVEIDYINNKPLGQVASKIRAELKAARTFERLKAYAAWSRRTKFDLPPPFLSADMFILSLSNLAMAKSFELDFSAAAVNPEGASHPLNPSNFLVRVPGGDVFNATWIMGKDGSGNYWLNCGAREDHWPKIDKILERGIGMTSDPNIRARL</sequence>
<protein>
    <submittedName>
        <fullName evidence="1">Transcriptional regulator calD</fullName>
    </submittedName>
</protein>
<proteinExistence type="predicted"/>